<proteinExistence type="predicted"/>
<dbReference type="EMBL" id="JBHSBM010000012">
    <property type="protein sequence ID" value="MFC4058382.1"/>
    <property type="molecule type" value="Genomic_DNA"/>
</dbReference>
<organism evidence="2 3">
    <name type="scientific">Planomonospora corallina</name>
    <dbReference type="NCBI Taxonomy" id="1806052"/>
    <lineage>
        <taxon>Bacteria</taxon>
        <taxon>Bacillati</taxon>
        <taxon>Actinomycetota</taxon>
        <taxon>Actinomycetes</taxon>
        <taxon>Streptosporangiales</taxon>
        <taxon>Streptosporangiaceae</taxon>
        <taxon>Planomonospora</taxon>
    </lineage>
</organism>
<dbReference type="RefSeq" id="WP_377286664.1">
    <property type="nucleotide sequence ID" value="NZ_JBHSBM010000012.1"/>
</dbReference>
<keyword evidence="1" id="KW-0812">Transmembrane</keyword>
<accession>A0ABV8I2L9</accession>
<keyword evidence="1" id="KW-0472">Membrane</keyword>
<evidence type="ECO:0000313" key="2">
    <source>
        <dbReference type="EMBL" id="MFC4058382.1"/>
    </source>
</evidence>
<keyword evidence="1" id="KW-1133">Transmembrane helix</keyword>
<dbReference type="Proteomes" id="UP001595850">
    <property type="component" value="Unassembled WGS sequence"/>
</dbReference>
<protein>
    <recommendedName>
        <fullName evidence="4">GerMN domain-containing protein</fullName>
    </recommendedName>
</protein>
<evidence type="ECO:0008006" key="4">
    <source>
        <dbReference type="Google" id="ProtNLM"/>
    </source>
</evidence>
<sequence length="231" mass="24566">MSPYGAMTAAARAAARRREGRRGPAAARRGLDGLGGPGGLLAALPAAGPAVLLTVLLTVVLVVAAGCGITPTEVRDQGRPPVISYSPTWVTVYLVRDGKLEPAQVPVASDSTENIVKTLFRAGRQPPDPELTSELAEFGYYDTKTTRYTEAERPAANQGDLGYRLNVIITGEGRLTRLGIAQITCTVRQNKQATIWSVEITRLFPGSPESLGEHSCFEFQDLAGPGVRLPP</sequence>
<keyword evidence="3" id="KW-1185">Reference proteome</keyword>
<evidence type="ECO:0000256" key="1">
    <source>
        <dbReference type="SAM" id="Phobius"/>
    </source>
</evidence>
<feature type="transmembrane region" description="Helical" evidence="1">
    <location>
        <begin position="46"/>
        <end position="69"/>
    </location>
</feature>
<evidence type="ECO:0000313" key="3">
    <source>
        <dbReference type="Proteomes" id="UP001595850"/>
    </source>
</evidence>
<reference evidence="3" key="1">
    <citation type="journal article" date="2019" name="Int. J. Syst. Evol. Microbiol.">
        <title>The Global Catalogue of Microorganisms (GCM) 10K type strain sequencing project: providing services to taxonomists for standard genome sequencing and annotation.</title>
        <authorList>
            <consortium name="The Broad Institute Genomics Platform"/>
            <consortium name="The Broad Institute Genome Sequencing Center for Infectious Disease"/>
            <person name="Wu L."/>
            <person name="Ma J."/>
        </authorList>
    </citation>
    <scope>NUCLEOTIDE SEQUENCE [LARGE SCALE GENOMIC DNA]</scope>
    <source>
        <strain evidence="3">TBRC 4489</strain>
    </source>
</reference>
<gene>
    <name evidence="2" type="ORF">ACFOWE_08755</name>
</gene>
<name>A0ABV8I2L9_9ACTN</name>
<comment type="caution">
    <text evidence="2">The sequence shown here is derived from an EMBL/GenBank/DDBJ whole genome shotgun (WGS) entry which is preliminary data.</text>
</comment>